<evidence type="ECO:0000313" key="2">
    <source>
        <dbReference type="EMBL" id="KAL3646676.1"/>
    </source>
</evidence>
<comment type="caution">
    <text evidence="2">The sequence shown here is derived from an EMBL/GenBank/DDBJ whole genome shotgun (WGS) entry which is preliminary data.</text>
</comment>
<feature type="domain" description="RSE1/DDB1/CPSF1 second beta-propeller" evidence="1">
    <location>
        <begin position="24"/>
        <end position="81"/>
    </location>
</feature>
<organism evidence="2 3">
    <name type="scientific">Castilleja foliolosa</name>
    <dbReference type="NCBI Taxonomy" id="1961234"/>
    <lineage>
        <taxon>Eukaryota</taxon>
        <taxon>Viridiplantae</taxon>
        <taxon>Streptophyta</taxon>
        <taxon>Embryophyta</taxon>
        <taxon>Tracheophyta</taxon>
        <taxon>Spermatophyta</taxon>
        <taxon>Magnoliopsida</taxon>
        <taxon>eudicotyledons</taxon>
        <taxon>Gunneridae</taxon>
        <taxon>Pentapetalae</taxon>
        <taxon>asterids</taxon>
        <taxon>lamiids</taxon>
        <taxon>Lamiales</taxon>
        <taxon>Orobanchaceae</taxon>
        <taxon>Pedicularideae</taxon>
        <taxon>Castillejinae</taxon>
        <taxon>Castilleja</taxon>
    </lineage>
</organism>
<sequence length="82" mass="9779">MKFQGIKWMWSLRSTTDDPYETFLFQGIKWMWSLRSTTDDPYETFLVVSFISETHILAMNMKDEWGETEIKGFRSNVQTLLS</sequence>
<dbReference type="Pfam" id="PF23726">
    <property type="entry name" value="Beta-prop_RSE1_2nd"/>
    <property type="match status" value="1"/>
</dbReference>
<reference evidence="3" key="1">
    <citation type="journal article" date="2024" name="IScience">
        <title>Strigolactones Initiate the Formation of Haustorium-like Structures in Castilleja.</title>
        <authorList>
            <person name="Buerger M."/>
            <person name="Peterson D."/>
            <person name="Chory J."/>
        </authorList>
    </citation>
    <scope>NUCLEOTIDE SEQUENCE [LARGE SCALE GENOMIC DNA]</scope>
</reference>
<evidence type="ECO:0000313" key="3">
    <source>
        <dbReference type="Proteomes" id="UP001632038"/>
    </source>
</evidence>
<dbReference type="PANTHER" id="PTHR10644">
    <property type="entry name" value="DNA REPAIR/RNA PROCESSING CPSF FAMILY"/>
    <property type="match status" value="1"/>
</dbReference>
<gene>
    <name evidence="2" type="primary">DDB1A_1</name>
    <name evidence="2" type="ORF">CASFOL_009220</name>
</gene>
<accession>A0ABD3E0S5</accession>
<dbReference type="EMBL" id="JAVIJP010000011">
    <property type="protein sequence ID" value="KAL3646676.1"/>
    <property type="molecule type" value="Genomic_DNA"/>
</dbReference>
<protein>
    <submittedName>
        <fullName evidence="2">DNA damage-binding protein 1a</fullName>
    </submittedName>
</protein>
<evidence type="ECO:0000259" key="1">
    <source>
        <dbReference type="Pfam" id="PF23726"/>
    </source>
</evidence>
<dbReference type="InterPro" id="IPR015943">
    <property type="entry name" value="WD40/YVTN_repeat-like_dom_sf"/>
</dbReference>
<dbReference type="Gene3D" id="2.130.10.10">
    <property type="entry name" value="YVTN repeat-like/Quinoprotein amine dehydrogenase"/>
    <property type="match status" value="1"/>
</dbReference>
<dbReference type="AlphaFoldDB" id="A0ABD3E0S5"/>
<dbReference type="InterPro" id="IPR050358">
    <property type="entry name" value="RSE1/DDB1/CFT1"/>
</dbReference>
<dbReference type="InterPro" id="IPR058543">
    <property type="entry name" value="Beta-prop_RSE1/DDB1/CPSF1_2nd"/>
</dbReference>
<proteinExistence type="predicted"/>
<dbReference type="Proteomes" id="UP001632038">
    <property type="component" value="Unassembled WGS sequence"/>
</dbReference>
<name>A0ABD3E0S5_9LAMI</name>
<keyword evidence="3" id="KW-1185">Reference proteome</keyword>